<evidence type="ECO:0000313" key="6">
    <source>
        <dbReference type="EMBL" id="HIR89574.1"/>
    </source>
</evidence>
<protein>
    <recommendedName>
        <fullName evidence="4">Phosphoesterase</fullName>
        <ecNumber evidence="4">3.1.4.-</ecNumber>
    </recommendedName>
</protein>
<organism evidence="6 7">
    <name type="scientific">Candidatus Fimimorpha faecalis</name>
    <dbReference type="NCBI Taxonomy" id="2840824"/>
    <lineage>
        <taxon>Bacteria</taxon>
        <taxon>Bacillati</taxon>
        <taxon>Bacillota</taxon>
        <taxon>Clostridia</taxon>
        <taxon>Eubacteriales</taxon>
        <taxon>Candidatus Fimimorpha</taxon>
    </lineage>
</organism>
<dbReference type="EC" id="3.1.4.-" evidence="4"/>
<evidence type="ECO:0000313" key="7">
    <source>
        <dbReference type="Proteomes" id="UP000824201"/>
    </source>
</evidence>
<dbReference type="Pfam" id="PF12850">
    <property type="entry name" value="Metallophos_2"/>
    <property type="match status" value="1"/>
</dbReference>
<evidence type="ECO:0000256" key="4">
    <source>
        <dbReference type="RuleBase" id="RU362039"/>
    </source>
</evidence>
<dbReference type="Gene3D" id="3.60.21.10">
    <property type="match status" value="1"/>
</dbReference>
<comment type="cofactor">
    <cofactor evidence="4">
        <name>a divalent metal cation</name>
        <dbReference type="ChEBI" id="CHEBI:60240"/>
    </cofactor>
</comment>
<evidence type="ECO:0000256" key="1">
    <source>
        <dbReference type="ARBA" id="ARBA00008950"/>
    </source>
</evidence>
<reference evidence="6" key="1">
    <citation type="submission" date="2020-10" db="EMBL/GenBank/DDBJ databases">
        <authorList>
            <person name="Gilroy R."/>
        </authorList>
    </citation>
    <scope>NUCLEOTIDE SEQUENCE</scope>
    <source>
        <strain evidence="6">ChiW13-3771</strain>
    </source>
</reference>
<gene>
    <name evidence="6" type="ORF">IAC96_11565</name>
</gene>
<dbReference type="PANTHER" id="PTHR11124">
    <property type="entry name" value="VACUOLAR SORTING PROTEIN VPS29"/>
    <property type="match status" value="1"/>
</dbReference>
<dbReference type="InterPro" id="IPR020935">
    <property type="entry name" value="PdiEstase_YfcE_CS"/>
</dbReference>
<dbReference type="GO" id="GO:0016787">
    <property type="term" value="F:hydrolase activity"/>
    <property type="evidence" value="ECO:0007669"/>
    <property type="project" value="UniProtKB-UniRule"/>
</dbReference>
<comment type="caution">
    <text evidence="6">The sequence shown here is derived from an EMBL/GenBank/DDBJ whole genome shotgun (WGS) entry which is preliminary data.</text>
</comment>
<keyword evidence="3" id="KW-0378">Hydrolase</keyword>
<comment type="similarity">
    <text evidence="1 4">Belongs to the metallophosphoesterase superfamily. YfcE family.</text>
</comment>
<dbReference type="PROSITE" id="PS01269">
    <property type="entry name" value="UPF0025"/>
    <property type="match status" value="1"/>
</dbReference>
<dbReference type="AlphaFoldDB" id="A0A9D1EFX8"/>
<keyword evidence="2 4" id="KW-0479">Metal-binding</keyword>
<evidence type="ECO:0000256" key="2">
    <source>
        <dbReference type="ARBA" id="ARBA00022723"/>
    </source>
</evidence>
<dbReference type="InterPro" id="IPR029052">
    <property type="entry name" value="Metallo-depent_PP-like"/>
</dbReference>
<reference evidence="6" key="2">
    <citation type="journal article" date="2021" name="PeerJ">
        <title>Extensive microbial diversity within the chicken gut microbiome revealed by metagenomics and culture.</title>
        <authorList>
            <person name="Gilroy R."/>
            <person name="Ravi A."/>
            <person name="Getino M."/>
            <person name="Pursley I."/>
            <person name="Horton D.L."/>
            <person name="Alikhan N.F."/>
            <person name="Baker D."/>
            <person name="Gharbi K."/>
            <person name="Hall N."/>
            <person name="Watson M."/>
            <person name="Adriaenssens E.M."/>
            <person name="Foster-Nyarko E."/>
            <person name="Jarju S."/>
            <person name="Secka A."/>
            <person name="Antonio M."/>
            <person name="Oren A."/>
            <person name="Chaudhuri R.R."/>
            <person name="La Ragione R."/>
            <person name="Hildebrand F."/>
            <person name="Pallen M.J."/>
        </authorList>
    </citation>
    <scope>NUCLEOTIDE SEQUENCE</scope>
    <source>
        <strain evidence="6">ChiW13-3771</strain>
    </source>
</reference>
<dbReference type="NCBIfam" id="TIGR00040">
    <property type="entry name" value="yfcE"/>
    <property type="match status" value="1"/>
</dbReference>
<dbReference type="SUPFAM" id="SSF56300">
    <property type="entry name" value="Metallo-dependent phosphatases"/>
    <property type="match status" value="1"/>
</dbReference>
<proteinExistence type="inferred from homology"/>
<dbReference type="InterPro" id="IPR000979">
    <property type="entry name" value="Phosphodiesterase_MJ0936/Vps29"/>
</dbReference>
<accession>A0A9D1EFX8</accession>
<dbReference type="InterPro" id="IPR024654">
    <property type="entry name" value="Calcineurin-like_PHP_lpxH"/>
</dbReference>
<evidence type="ECO:0000256" key="3">
    <source>
        <dbReference type="ARBA" id="ARBA00022801"/>
    </source>
</evidence>
<name>A0A9D1EFX8_9FIRM</name>
<evidence type="ECO:0000259" key="5">
    <source>
        <dbReference type="Pfam" id="PF12850"/>
    </source>
</evidence>
<dbReference type="GO" id="GO:0046872">
    <property type="term" value="F:metal ion binding"/>
    <property type="evidence" value="ECO:0007669"/>
    <property type="project" value="UniProtKB-KW"/>
</dbReference>
<dbReference type="Proteomes" id="UP000824201">
    <property type="component" value="Unassembled WGS sequence"/>
</dbReference>
<sequence length="224" mass="25441">MRVGIISDTHGVLREDVKEVLRTCSHIIHAGDMDRSFIVSELTPIGKLYAVRGNCDGEWASSYLDTYPFSIGGVKFFLIHNRKKVPYPRPKVDVIVFGHSHKYFYEEKDGILWLNPGSCGRRRFYGDLTMAVMTIQNGSYEVEKITLDSEEENSRKLSKENQLSIAMIQKILTSMQKGKQINQIAEELSLRAEVVENVCRIAVTHPGVSAEGIYNKMEVNRINE</sequence>
<dbReference type="EMBL" id="DVHN01000154">
    <property type="protein sequence ID" value="HIR89574.1"/>
    <property type="molecule type" value="Genomic_DNA"/>
</dbReference>
<feature type="domain" description="Calcineurin-like phosphoesterase" evidence="5">
    <location>
        <begin position="1"/>
        <end position="137"/>
    </location>
</feature>